<evidence type="ECO:0000259" key="2">
    <source>
        <dbReference type="Pfam" id="PF19313"/>
    </source>
</evidence>
<proteinExistence type="predicted"/>
<dbReference type="Pfam" id="PF19313">
    <property type="entry name" value="DUF5916"/>
    <property type="match status" value="1"/>
</dbReference>
<dbReference type="InterPro" id="IPR045670">
    <property type="entry name" value="DUF5916"/>
</dbReference>
<feature type="signal peptide" evidence="1">
    <location>
        <begin position="1"/>
        <end position="19"/>
    </location>
</feature>
<accession>A0ABU3PHD3</accession>
<keyword evidence="4" id="KW-1185">Reference proteome</keyword>
<dbReference type="CDD" id="cd09618">
    <property type="entry name" value="CBM9_like_2"/>
    <property type="match status" value="1"/>
</dbReference>
<dbReference type="SUPFAM" id="SSF49344">
    <property type="entry name" value="CBD9-like"/>
    <property type="match status" value="1"/>
</dbReference>
<dbReference type="EMBL" id="JAVXZY010000012">
    <property type="protein sequence ID" value="MDT9001975.1"/>
    <property type="molecule type" value="Genomic_DNA"/>
</dbReference>
<evidence type="ECO:0000313" key="3">
    <source>
        <dbReference type="EMBL" id="MDT9001975.1"/>
    </source>
</evidence>
<evidence type="ECO:0000256" key="1">
    <source>
        <dbReference type="SAM" id="SignalP"/>
    </source>
</evidence>
<sequence>MKHSLTSLALALCSCAALAGPDTAAFYPEGVSGPRALRVKHAALQLDGRLDDALWAEAPIHDAFVQHQPEDRRPARWHTTVQVVVDDDAITFGIRAYDPEPSKIRAPLARRDQVKRDQDFVIVVLDPVGQRRAAQFARVSASGVIADGVFTADDDAEDFSPDFDLQAAAQLLPDGYSVELRWPLAALRYPYAGGAPWRLMVGRSMPREDSVMMLSAPLTHDALSFIAELQPLEGLGDLVETVRERSFLQVRPELSARQLRRSVSEGAADGHSERHREAALGAEIKWRPRADWVIDATLNPDFSQVELDTPQLAGNTRYALFQQEKRPFFLESKDVVGAGQAEDAGAAHSQAAFYSRAITDPDWGLRATWRGVDAEATALSVRDAGGGQVLRAHAYGTRYFEQHGRSQASFVRARQQIGELSLAGLGARRDYGNGRRNSVFGTDFAWRASEQALLRGHLLLSDTTAGFDAQGQAQRQTAERGHRLWLSWRERSADWNHLAHFEHVAPGFANDNGFVSQTGFRRVSLESHRRLGAQSWAPLGEGLRLQAYEFEWQMQAQETRALADAREGVAAGELIERRLHPGLWFSSARNFELWSHLNLDQQRARSAGRLHSPRTLTLGFSVSPAPWLGLLSAELEWGRRLDVEADRLGRGLVWTLEAKMRTPLWKGWWLDFEPHLSGASVRSPQGDASLSELAAQALAVLHFGARDSVRATVQHTRLNRVAEPGLAGSADRERLLALMYQHRQGLRKVYSLGFTQSRQQPGAERETQWFAKLAIDLMD</sequence>
<organism evidence="3 4">
    <name type="scientific">Roseateles aquae</name>
    <dbReference type="NCBI Taxonomy" id="3077235"/>
    <lineage>
        <taxon>Bacteria</taxon>
        <taxon>Pseudomonadati</taxon>
        <taxon>Pseudomonadota</taxon>
        <taxon>Betaproteobacteria</taxon>
        <taxon>Burkholderiales</taxon>
        <taxon>Sphaerotilaceae</taxon>
        <taxon>Roseateles</taxon>
    </lineage>
</organism>
<dbReference type="RefSeq" id="WP_315652861.1">
    <property type="nucleotide sequence ID" value="NZ_JAVXZY010000012.1"/>
</dbReference>
<gene>
    <name evidence="3" type="ORF">RQP53_22045</name>
</gene>
<dbReference type="Gene3D" id="2.60.40.1190">
    <property type="match status" value="1"/>
</dbReference>
<evidence type="ECO:0000313" key="4">
    <source>
        <dbReference type="Proteomes" id="UP001246372"/>
    </source>
</evidence>
<feature type="domain" description="DUF5916" evidence="2">
    <location>
        <begin position="271"/>
        <end position="336"/>
    </location>
</feature>
<keyword evidence="1" id="KW-0732">Signal</keyword>
<reference evidence="3" key="1">
    <citation type="submission" date="2023-09" db="EMBL/GenBank/DDBJ databases">
        <title>Paucibacter sp. APW11 Genome sequencing and assembly.</title>
        <authorList>
            <person name="Kim I."/>
        </authorList>
    </citation>
    <scope>NUCLEOTIDE SEQUENCE</scope>
    <source>
        <strain evidence="3">APW11</strain>
    </source>
</reference>
<dbReference type="Proteomes" id="UP001246372">
    <property type="component" value="Unassembled WGS sequence"/>
</dbReference>
<feature type="chain" id="PRO_5047062995" evidence="1">
    <location>
        <begin position="20"/>
        <end position="779"/>
    </location>
</feature>
<comment type="caution">
    <text evidence="3">The sequence shown here is derived from an EMBL/GenBank/DDBJ whole genome shotgun (WGS) entry which is preliminary data.</text>
</comment>
<dbReference type="PROSITE" id="PS51257">
    <property type="entry name" value="PROKAR_LIPOPROTEIN"/>
    <property type="match status" value="1"/>
</dbReference>
<name>A0ABU3PHD3_9BURK</name>
<protein>
    <submittedName>
        <fullName evidence="3">Carbohydrate binding family 9 domain-containing protein</fullName>
    </submittedName>
</protein>